<protein>
    <submittedName>
        <fullName evidence="1">Uncharacterized protein</fullName>
    </submittedName>
</protein>
<name>A0A927B7E0_9BACT</name>
<keyword evidence="2" id="KW-1185">Reference proteome</keyword>
<accession>A0A927B7E0</accession>
<organism evidence="1 2">
    <name type="scientific">Spirosoma validum</name>
    <dbReference type="NCBI Taxonomy" id="2771355"/>
    <lineage>
        <taxon>Bacteria</taxon>
        <taxon>Pseudomonadati</taxon>
        <taxon>Bacteroidota</taxon>
        <taxon>Cytophagia</taxon>
        <taxon>Cytophagales</taxon>
        <taxon>Cytophagaceae</taxon>
        <taxon>Spirosoma</taxon>
    </lineage>
</organism>
<reference evidence="1" key="1">
    <citation type="submission" date="2020-09" db="EMBL/GenBank/DDBJ databases">
        <authorList>
            <person name="Kim M.K."/>
        </authorList>
    </citation>
    <scope>NUCLEOTIDE SEQUENCE</scope>
    <source>
        <strain evidence="1">BT704</strain>
    </source>
</reference>
<gene>
    <name evidence="1" type="ORF">IC230_27040</name>
</gene>
<sequence length="65" mass="7231">MSVPVSLRYWFGLHMGAYAEYNMGVVNVMAYIIGNGKNASFYEQRQYLTGVGLSVSEQVTKGCMI</sequence>
<dbReference type="Proteomes" id="UP000653797">
    <property type="component" value="Unassembled WGS sequence"/>
</dbReference>
<proteinExistence type="predicted"/>
<dbReference type="AlphaFoldDB" id="A0A927B7E0"/>
<evidence type="ECO:0000313" key="1">
    <source>
        <dbReference type="EMBL" id="MBD2756572.1"/>
    </source>
</evidence>
<comment type="caution">
    <text evidence="1">The sequence shown here is derived from an EMBL/GenBank/DDBJ whole genome shotgun (WGS) entry which is preliminary data.</text>
</comment>
<evidence type="ECO:0000313" key="2">
    <source>
        <dbReference type="Proteomes" id="UP000653797"/>
    </source>
</evidence>
<dbReference type="RefSeq" id="WP_191042192.1">
    <property type="nucleotide sequence ID" value="NZ_JACXAA010000013.1"/>
</dbReference>
<dbReference type="EMBL" id="JACXAA010000013">
    <property type="protein sequence ID" value="MBD2756572.1"/>
    <property type="molecule type" value="Genomic_DNA"/>
</dbReference>